<dbReference type="InterPro" id="IPR052263">
    <property type="entry name" value="GPI_Anchor_Biosynth"/>
</dbReference>
<dbReference type="GO" id="GO:0006506">
    <property type="term" value="P:GPI anchor biosynthetic process"/>
    <property type="evidence" value="ECO:0007669"/>
    <property type="project" value="TreeGrafter"/>
</dbReference>
<evidence type="ECO:0000256" key="2">
    <source>
        <dbReference type="ARBA" id="ARBA00022692"/>
    </source>
</evidence>
<evidence type="ECO:0000256" key="4">
    <source>
        <dbReference type="ARBA" id="ARBA00023136"/>
    </source>
</evidence>
<dbReference type="PANTHER" id="PTHR46346">
    <property type="entry name" value="PHOSPHATIDYLINOSITOL N-ACETYLGLUCOSAMINYLTRANSFERASE SUBUNIT P"/>
    <property type="match status" value="1"/>
</dbReference>
<dbReference type="InterPro" id="IPR013717">
    <property type="entry name" value="PIG-P"/>
</dbReference>
<organism evidence="7 8">
    <name type="scientific">Fistulina hepatica ATCC 64428</name>
    <dbReference type="NCBI Taxonomy" id="1128425"/>
    <lineage>
        <taxon>Eukaryota</taxon>
        <taxon>Fungi</taxon>
        <taxon>Dikarya</taxon>
        <taxon>Basidiomycota</taxon>
        <taxon>Agaricomycotina</taxon>
        <taxon>Agaricomycetes</taxon>
        <taxon>Agaricomycetidae</taxon>
        <taxon>Agaricales</taxon>
        <taxon>Fistulinaceae</taxon>
        <taxon>Fistulina</taxon>
    </lineage>
</organism>
<gene>
    <name evidence="7" type="ORF">FISHEDRAFT_59326</name>
</gene>
<feature type="domain" description="PIG-P" evidence="6">
    <location>
        <begin position="27"/>
        <end position="146"/>
    </location>
</feature>
<evidence type="ECO:0000256" key="5">
    <source>
        <dbReference type="SAM" id="Phobius"/>
    </source>
</evidence>
<dbReference type="Proteomes" id="UP000054144">
    <property type="component" value="Unassembled WGS sequence"/>
</dbReference>
<feature type="transmembrane region" description="Helical" evidence="5">
    <location>
        <begin position="29"/>
        <end position="51"/>
    </location>
</feature>
<evidence type="ECO:0000256" key="1">
    <source>
        <dbReference type="ARBA" id="ARBA00004141"/>
    </source>
</evidence>
<keyword evidence="8" id="KW-1185">Reference proteome</keyword>
<dbReference type="PANTHER" id="PTHR46346:SF1">
    <property type="entry name" value="PHOSPHATIDYLINOSITOL N-ACETYLGLUCOSAMINYLTRANSFERASE SUBUNIT P"/>
    <property type="match status" value="1"/>
</dbReference>
<evidence type="ECO:0000256" key="3">
    <source>
        <dbReference type="ARBA" id="ARBA00022989"/>
    </source>
</evidence>
<sequence length="157" mass="18098">MARSRRRSTLSVPESPVAAYPARSRATEFYGFIVWTSTSFLFILYVMWGFFPDNWILAMGIEWYPSREWAILLPAYSIMAVLFTYFVYFSLALFSTPAFSDLNAVFDSRSQYPDTGSAREKYLACSEQKVLDLYDIPLGMVNRAAYSRQRPKKKVDG</sequence>
<dbReference type="AlphaFoldDB" id="A0A0D7AA62"/>
<comment type="subcellular location">
    <subcellularLocation>
        <location evidence="1">Membrane</location>
        <topology evidence="1">Multi-pass membrane protein</topology>
    </subcellularLocation>
</comment>
<keyword evidence="4 5" id="KW-0472">Membrane</keyword>
<reference evidence="7 8" key="1">
    <citation type="journal article" date="2015" name="Fungal Genet. Biol.">
        <title>Evolution of novel wood decay mechanisms in Agaricales revealed by the genome sequences of Fistulina hepatica and Cylindrobasidium torrendii.</title>
        <authorList>
            <person name="Floudas D."/>
            <person name="Held B.W."/>
            <person name="Riley R."/>
            <person name="Nagy L.G."/>
            <person name="Koehler G."/>
            <person name="Ransdell A.S."/>
            <person name="Younus H."/>
            <person name="Chow J."/>
            <person name="Chiniquy J."/>
            <person name="Lipzen A."/>
            <person name="Tritt A."/>
            <person name="Sun H."/>
            <person name="Haridas S."/>
            <person name="LaButti K."/>
            <person name="Ohm R.A."/>
            <person name="Kues U."/>
            <person name="Blanchette R.A."/>
            <person name="Grigoriev I.V."/>
            <person name="Minto R.E."/>
            <person name="Hibbett D.S."/>
        </authorList>
    </citation>
    <scope>NUCLEOTIDE SEQUENCE [LARGE SCALE GENOMIC DNA]</scope>
    <source>
        <strain evidence="7 8">ATCC 64428</strain>
    </source>
</reference>
<dbReference type="EMBL" id="KN881914">
    <property type="protein sequence ID" value="KIY47877.1"/>
    <property type="molecule type" value="Genomic_DNA"/>
</dbReference>
<dbReference type="GO" id="GO:0016020">
    <property type="term" value="C:membrane"/>
    <property type="evidence" value="ECO:0007669"/>
    <property type="project" value="UniProtKB-SubCell"/>
</dbReference>
<keyword evidence="2 5" id="KW-0812">Transmembrane</keyword>
<dbReference type="Pfam" id="PF08510">
    <property type="entry name" value="PIG-P"/>
    <property type="match status" value="1"/>
</dbReference>
<dbReference type="GO" id="GO:0005783">
    <property type="term" value="C:endoplasmic reticulum"/>
    <property type="evidence" value="ECO:0007669"/>
    <property type="project" value="TreeGrafter"/>
</dbReference>
<name>A0A0D7AA62_9AGAR</name>
<feature type="transmembrane region" description="Helical" evidence="5">
    <location>
        <begin position="71"/>
        <end position="94"/>
    </location>
</feature>
<protein>
    <submittedName>
        <fullName evidence="7">PIG-P-domain-containing protein</fullName>
    </submittedName>
</protein>
<evidence type="ECO:0000313" key="8">
    <source>
        <dbReference type="Proteomes" id="UP000054144"/>
    </source>
</evidence>
<proteinExistence type="predicted"/>
<dbReference type="OrthoDB" id="690928at2759"/>
<evidence type="ECO:0000313" key="7">
    <source>
        <dbReference type="EMBL" id="KIY47877.1"/>
    </source>
</evidence>
<keyword evidence="3 5" id="KW-1133">Transmembrane helix</keyword>
<evidence type="ECO:0000259" key="6">
    <source>
        <dbReference type="Pfam" id="PF08510"/>
    </source>
</evidence>
<accession>A0A0D7AA62</accession>